<evidence type="ECO:0000256" key="7">
    <source>
        <dbReference type="ARBA" id="ARBA00023002"/>
    </source>
</evidence>
<evidence type="ECO:0008006" key="15">
    <source>
        <dbReference type="Google" id="ProtNLM"/>
    </source>
</evidence>
<reference evidence="13" key="2">
    <citation type="submission" date="2020-08" db="EMBL/GenBank/DDBJ databases">
        <title>Plant Genome Project.</title>
        <authorList>
            <person name="Zhang R.-G."/>
        </authorList>
    </citation>
    <scope>NUCLEOTIDE SEQUENCE</scope>
    <source>
        <strain evidence="13">Huo1</strain>
        <tissue evidence="13">Leaf</tissue>
    </source>
</reference>
<dbReference type="Pfam" id="PF00067">
    <property type="entry name" value="p450"/>
    <property type="match status" value="1"/>
</dbReference>
<evidence type="ECO:0000256" key="12">
    <source>
        <dbReference type="SAM" id="Phobius"/>
    </source>
</evidence>
<evidence type="ECO:0000256" key="5">
    <source>
        <dbReference type="ARBA" id="ARBA00022723"/>
    </source>
</evidence>
<dbReference type="InterPro" id="IPR036396">
    <property type="entry name" value="Cyt_P450_sf"/>
</dbReference>
<keyword evidence="7" id="KW-0560">Oxidoreductase</keyword>
<dbReference type="Proteomes" id="UP000298416">
    <property type="component" value="Unassembled WGS sequence"/>
</dbReference>
<dbReference type="PRINTS" id="PR00385">
    <property type="entry name" value="P450"/>
</dbReference>
<feature type="binding site" description="axial binding residue" evidence="11">
    <location>
        <position position="436"/>
    </location>
    <ligand>
        <name>heme</name>
        <dbReference type="ChEBI" id="CHEBI:30413"/>
    </ligand>
    <ligandPart>
        <name>Fe</name>
        <dbReference type="ChEBI" id="CHEBI:18248"/>
    </ligandPart>
</feature>
<evidence type="ECO:0000256" key="2">
    <source>
        <dbReference type="ARBA" id="ARBA00010617"/>
    </source>
</evidence>
<dbReference type="GO" id="GO:0020037">
    <property type="term" value="F:heme binding"/>
    <property type="evidence" value="ECO:0007669"/>
    <property type="project" value="InterPro"/>
</dbReference>
<keyword evidence="6 12" id="KW-1133">Transmembrane helix</keyword>
<evidence type="ECO:0000256" key="6">
    <source>
        <dbReference type="ARBA" id="ARBA00022989"/>
    </source>
</evidence>
<dbReference type="GO" id="GO:0016020">
    <property type="term" value="C:membrane"/>
    <property type="evidence" value="ECO:0007669"/>
    <property type="project" value="UniProtKB-SubCell"/>
</dbReference>
<keyword evidence="14" id="KW-1185">Reference proteome</keyword>
<dbReference type="GO" id="GO:0016712">
    <property type="term" value="F:oxidoreductase activity, acting on paired donors, with incorporation or reduction of molecular oxygen, reduced flavin or flavoprotein as one donor, and incorporation of one atom of oxygen"/>
    <property type="evidence" value="ECO:0007669"/>
    <property type="project" value="UniProtKB-ARBA"/>
</dbReference>
<name>A0A8X8Z2H5_SALSN</name>
<evidence type="ECO:0000313" key="14">
    <source>
        <dbReference type="Proteomes" id="UP000298416"/>
    </source>
</evidence>
<evidence type="ECO:0000256" key="9">
    <source>
        <dbReference type="ARBA" id="ARBA00023033"/>
    </source>
</evidence>
<dbReference type="PRINTS" id="PR00463">
    <property type="entry name" value="EP450I"/>
</dbReference>
<dbReference type="GO" id="GO:0016114">
    <property type="term" value="P:terpenoid biosynthetic process"/>
    <property type="evidence" value="ECO:0007669"/>
    <property type="project" value="UniProtKB-ARBA"/>
</dbReference>
<evidence type="ECO:0000256" key="11">
    <source>
        <dbReference type="PIRSR" id="PIRSR602401-1"/>
    </source>
</evidence>
<comment type="cofactor">
    <cofactor evidence="11">
        <name>heme</name>
        <dbReference type="ChEBI" id="CHEBI:30413"/>
    </cofactor>
</comment>
<dbReference type="GO" id="GO:0005506">
    <property type="term" value="F:iron ion binding"/>
    <property type="evidence" value="ECO:0007669"/>
    <property type="project" value="InterPro"/>
</dbReference>
<keyword evidence="3 11" id="KW-0349">Heme</keyword>
<dbReference type="SUPFAM" id="SSF48264">
    <property type="entry name" value="Cytochrome P450"/>
    <property type="match status" value="1"/>
</dbReference>
<protein>
    <recommendedName>
        <fullName evidence="15">Cytochrome P450 714C2-like</fullName>
    </recommendedName>
</protein>
<comment type="caution">
    <text evidence="13">The sequence shown here is derived from an EMBL/GenBank/DDBJ whole genome shotgun (WGS) entry which is preliminary data.</text>
</comment>
<keyword evidence="9" id="KW-0503">Monooxygenase</keyword>
<evidence type="ECO:0000256" key="1">
    <source>
        <dbReference type="ARBA" id="ARBA00004167"/>
    </source>
</evidence>
<feature type="transmembrane region" description="Helical" evidence="12">
    <location>
        <begin position="7"/>
        <end position="26"/>
    </location>
</feature>
<evidence type="ECO:0000256" key="3">
    <source>
        <dbReference type="ARBA" id="ARBA00022617"/>
    </source>
</evidence>
<keyword evidence="10 12" id="KW-0472">Membrane</keyword>
<evidence type="ECO:0000256" key="10">
    <source>
        <dbReference type="ARBA" id="ARBA00023136"/>
    </source>
</evidence>
<dbReference type="AlphaFoldDB" id="A0A8X8Z2H5"/>
<dbReference type="InterPro" id="IPR001128">
    <property type="entry name" value="Cyt_P450"/>
</dbReference>
<dbReference type="PANTHER" id="PTHR24282">
    <property type="entry name" value="CYTOCHROME P450 FAMILY MEMBER"/>
    <property type="match status" value="1"/>
</dbReference>
<organism evidence="13">
    <name type="scientific">Salvia splendens</name>
    <name type="common">Scarlet sage</name>
    <dbReference type="NCBI Taxonomy" id="180675"/>
    <lineage>
        <taxon>Eukaryota</taxon>
        <taxon>Viridiplantae</taxon>
        <taxon>Streptophyta</taxon>
        <taxon>Embryophyta</taxon>
        <taxon>Tracheophyta</taxon>
        <taxon>Spermatophyta</taxon>
        <taxon>Magnoliopsida</taxon>
        <taxon>eudicotyledons</taxon>
        <taxon>Gunneridae</taxon>
        <taxon>Pentapetalae</taxon>
        <taxon>asterids</taxon>
        <taxon>lamiids</taxon>
        <taxon>Lamiales</taxon>
        <taxon>Lamiaceae</taxon>
        <taxon>Nepetoideae</taxon>
        <taxon>Mentheae</taxon>
        <taxon>Salviinae</taxon>
        <taxon>Salvia</taxon>
        <taxon>Salvia subgen. Calosphace</taxon>
        <taxon>core Calosphace</taxon>
    </lineage>
</organism>
<evidence type="ECO:0000256" key="8">
    <source>
        <dbReference type="ARBA" id="ARBA00023004"/>
    </source>
</evidence>
<gene>
    <name evidence="13" type="ORF">SASPL_150250</name>
</gene>
<proteinExistence type="inferred from homology"/>
<comment type="similarity">
    <text evidence="2">Belongs to the cytochrome P450 family.</text>
</comment>
<dbReference type="InterPro" id="IPR002401">
    <property type="entry name" value="Cyt_P450_E_grp-I"/>
</dbReference>
<dbReference type="Gene3D" id="1.10.630.10">
    <property type="entry name" value="Cytochrome P450"/>
    <property type="match status" value="1"/>
</dbReference>
<dbReference type="PANTHER" id="PTHR24282:SF196">
    <property type="entry name" value="CYTOCHROME P450 714C2"/>
    <property type="match status" value="1"/>
</dbReference>
<comment type="subcellular location">
    <subcellularLocation>
        <location evidence="1">Membrane</location>
        <topology evidence="1">Single-pass membrane protein</topology>
    </subcellularLocation>
</comment>
<keyword evidence="5 11" id="KW-0479">Metal-binding</keyword>
<evidence type="ECO:0000313" key="13">
    <source>
        <dbReference type="EMBL" id="KAG6388814.1"/>
    </source>
</evidence>
<sequence length="452" mass="51455">MEKHIMFQIMASLAAVVILSMFVWLYNSVVATPRRLRRLLREQGIGGPPPANFLLGNVLEIKKLTRAPKTTAEDPHNFAAQLQTIFHKWRRQFELTSSKSIDLGRPLYLSKDLGSLLGKGVSAANGKLWEYERKLMAPGVNMNKIQGMKNSIQQSAIKLIDSWKILIDEEGGKVDIKADTHLLKFSGDAILRVCFGSNYVEGEQILEKFQDIVQVSANKGFFFAIPGMRYVPTKQNRREWKLRKDIKHLISKILIKKHEAHNEENMLKFILEGAKNSNLRPNEIEDFIIDNCKSILSAGYETLSVAASWLLMLLASNREWQDRVREEVLGVCKGQVPDFDSIRHLKQLTMVIYESLRLYTGAHIGSRYAINDLEFANIRIPKGVIIWTMTTTLHTDPNIWGPDSYKFKPERFANGISGACKLPHLFTPFGYGTRICFSHLENQNIIFYGTGE</sequence>
<keyword evidence="8 11" id="KW-0408">Iron</keyword>
<dbReference type="EMBL" id="PNBA02000020">
    <property type="protein sequence ID" value="KAG6388814.1"/>
    <property type="molecule type" value="Genomic_DNA"/>
</dbReference>
<dbReference type="InterPro" id="IPR050665">
    <property type="entry name" value="Cytochrome_P450_Monooxygen"/>
</dbReference>
<reference evidence="13" key="1">
    <citation type="submission" date="2018-01" db="EMBL/GenBank/DDBJ databases">
        <authorList>
            <person name="Mao J.F."/>
        </authorList>
    </citation>
    <scope>NUCLEOTIDE SEQUENCE</scope>
    <source>
        <strain evidence="13">Huo1</strain>
        <tissue evidence="13">Leaf</tissue>
    </source>
</reference>
<keyword evidence="4 12" id="KW-0812">Transmembrane</keyword>
<evidence type="ECO:0000256" key="4">
    <source>
        <dbReference type="ARBA" id="ARBA00022692"/>
    </source>
</evidence>
<accession>A0A8X8Z2H5</accession>